<proteinExistence type="predicted"/>
<organism evidence="1 2">
    <name type="scientific">Lyophyllum shimeji</name>
    <name type="common">Hon-shimeji</name>
    <name type="synonym">Tricholoma shimeji</name>
    <dbReference type="NCBI Taxonomy" id="47721"/>
    <lineage>
        <taxon>Eukaryota</taxon>
        <taxon>Fungi</taxon>
        <taxon>Dikarya</taxon>
        <taxon>Basidiomycota</taxon>
        <taxon>Agaricomycotina</taxon>
        <taxon>Agaricomycetes</taxon>
        <taxon>Agaricomycetidae</taxon>
        <taxon>Agaricales</taxon>
        <taxon>Tricholomatineae</taxon>
        <taxon>Lyophyllaceae</taxon>
        <taxon>Lyophyllum</taxon>
    </lineage>
</organism>
<evidence type="ECO:0000313" key="2">
    <source>
        <dbReference type="Proteomes" id="UP001063166"/>
    </source>
</evidence>
<accession>A0A9P3UJL5</accession>
<dbReference type="Proteomes" id="UP001063166">
    <property type="component" value="Unassembled WGS sequence"/>
</dbReference>
<name>A0A9P3UJL5_LYOSH</name>
<reference evidence="1" key="1">
    <citation type="submission" date="2022-07" db="EMBL/GenBank/DDBJ databases">
        <title>The genome of Lyophyllum shimeji provides insight into the initial evolution of ectomycorrhizal fungal genome.</title>
        <authorList>
            <person name="Kobayashi Y."/>
            <person name="Shibata T."/>
            <person name="Hirakawa H."/>
            <person name="Shigenobu S."/>
            <person name="Nishiyama T."/>
            <person name="Yamada A."/>
            <person name="Hasebe M."/>
            <person name="Kawaguchi M."/>
        </authorList>
    </citation>
    <scope>NUCLEOTIDE SEQUENCE</scope>
    <source>
        <strain evidence="1">AT787</strain>
    </source>
</reference>
<evidence type="ECO:0000313" key="1">
    <source>
        <dbReference type="EMBL" id="GLB35798.1"/>
    </source>
</evidence>
<comment type="caution">
    <text evidence="1">The sequence shown here is derived from an EMBL/GenBank/DDBJ whole genome shotgun (WGS) entry which is preliminary data.</text>
</comment>
<dbReference type="AlphaFoldDB" id="A0A9P3UJL5"/>
<sequence length="91" mass="10528">MRAHALFRPPDMFWKTWREIALFAVNALTKQKRHRHVEPLLGNLRAATRTPHALLNCNWHVQIGATIRGKESTVFGLTEVDLHWKDGLFTS</sequence>
<keyword evidence="2" id="KW-1185">Reference proteome</keyword>
<protein>
    <submittedName>
        <fullName evidence="1">Uncharacterized protein</fullName>
    </submittedName>
</protein>
<dbReference type="EMBL" id="BRPK01000003">
    <property type="protein sequence ID" value="GLB35798.1"/>
    <property type="molecule type" value="Genomic_DNA"/>
</dbReference>
<gene>
    <name evidence="1" type="ORF">LshimejAT787_0300860</name>
</gene>